<dbReference type="PANTHER" id="PTHR10801:SF0">
    <property type="entry name" value="DELTA(24)-STEROL REDUCTASE"/>
    <property type="match status" value="1"/>
</dbReference>
<dbReference type="GO" id="GO:0008202">
    <property type="term" value="P:steroid metabolic process"/>
    <property type="evidence" value="ECO:0007669"/>
    <property type="project" value="TreeGrafter"/>
</dbReference>
<evidence type="ECO:0000256" key="6">
    <source>
        <dbReference type="ARBA" id="ARBA00023136"/>
    </source>
</evidence>
<dbReference type="GO" id="GO:0000246">
    <property type="term" value="F:Delta24(24-1) sterol reductase activity"/>
    <property type="evidence" value="ECO:0007669"/>
    <property type="project" value="TreeGrafter"/>
</dbReference>
<feature type="compositionally biased region" description="Basic residues" evidence="7">
    <location>
        <begin position="1"/>
        <end position="10"/>
    </location>
</feature>
<dbReference type="SUPFAM" id="SSF56176">
    <property type="entry name" value="FAD-binding/transporter-associated domain-like"/>
    <property type="match status" value="1"/>
</dbReference>
<comment type="caution">
    <text evidence="9">The sequence shown here is derived from an EMBL/GenBank/DDBJ whole genome shotgun (WGS) entry which is preliminary data.</text>
</comment>
<dbReference type="GO" id="GO:0016020">
    <property type="term" value="C:membrane"/>
    <property type="evidence" value="ECO:0007669"/>
    <property type="project" value="UniProtKB-SubCell"/>
</dbReference>
<accession>A0AAN6MA76</accession>
<keyword evidence="10" id="KW-1185">Reference proteome</keyword>
<dbReference type="EMBL" id="WVTA01000001">
    <property type="protein sequence ID" value="KAK3217466.1"/>
    <property type="molecule type" value="Genomic_DNA"/>
</dbReference>
<feature type="region of interest" description="Disordered" evidence="7">
    <location>
        <begin position="1"/>
        <end position="23"/>
    </location>
</feature>
<sequence length="521" mass="58703">MTRGKSKNHAAQRQTQSMDTHKAEVAQLAERVRTFQEASIPFRIYHGSTLSTRESARKKNEIIDTSRLNHVLQFNKQKKTVLVEPNVPMDALVDATLAEGLLPKVVMELPNITVGGGFAGTSGESSSFRYGLFDRGIRGIEVVLGNGEVLWATNEPDDAHRDLFFACAGSCGTLGVVTLLEMDLIDAKAFVELEYRAVESVPEAINVLQEAEQDASVDYIDGILYSKSSGCIMIGRLQDDPIPGRVQSFDKATDPWHYLHAESILDRIKGKEKSYKESVPTKTYLFRYDRGVFWSGLRAFKYFCTPFNAVTRYLLDAYMYSRTMVHALHRSGLSSQTIIQDLAVPYESAEAFIEWTDQKTGLWPLWLCPVKAPPQDECTFSVTNVSPEKTLLDIGIWGMGPKDGRKFIALNREFEAKVAELRGLKCLYAHAYYTEDEFWRIYDEKRYRGLRSKYHAESLPSIYDKVKVDLQGVAGTKRATKQETWGQWASRNFWGTWPLGGLYGVASATKGLVVESDFLLK</sequence>
<organism evidence="9 10">
    <name type="scientific">Pseudopithomyces chartarum</name>
    <dbReference type="NCBI Taxonomy" id="1892770"/>
    <lineage>
        <taxon>Eukaryota</taxon>
        <taxon>Fungi</taxon>
        <taxon>Dikarya</taxon>
        <taxon>Ascomycota</taxon>
        <taxon>Pezizomycotina</taxon>
        <taxon>Dothideomycetes</taxon>
        <taxon>Pleosporomycetidae</taxon>
        <taxon>Pleosporales</taxon>
        <taxon>Massarineae</taxon>
        <taxon>Didymosphaeriaceae</taxon>
        <taxon>Pseudopithomyces</taxon>
    </lineage>
</organism>
<dbReference type="PANTHER" id="PTHR10801">
    <property type="entry name" value="24-DEHYDROCHOLESTEROL REDUCTASE"/>
    <property type="match status" value="1"/>
</dbReference>
<keyword evidence="6" id="KW-0472">Membrane</keyword>
<gene>
    <name evidence="9" type="ORF">GRF29_1g3157759</name>
</gene>
<dbReference type="InterPro" id="IPR036318">
    <property type="entry name" value="FAD-bd_PCMH-like_sf"/>
</dbReference>
<dbReference type="EC" id="1.3.1.72" evidence="2"/>
<protein>
    <recommendedName>
        <fullName evidence="2">Delta(24)-sterol reductase</fullName>
        <ecNumber evidence="2">1.3.1.72</ecNumber>
    </recommendedName>
</protein>
<dbReference type="GO" id="GO:0071949">
    <property type="term" value="F:FAD binding"/>
    <property type="evidence" value="ECO:0007669"/>
    <property type="project" value="InterPro"/>
</dbReference>
<keyword evidence="4" id="KW-1133">Transmembrane helix</keyword>
<reference evidence="9 10" key="1">
    <citation type="submission" date="2021-02" db="EMBL/GenBank/DDBJ databases">
        <title>Genome assembly of Pseudopithomyces chartarum.</title>
        <authorList>
            <person name="Jauregui R."/>
            <person name="Singh J."/>
            <person name="Voisey C."/>
        </authorList>
    </citation>
    <scope>NUCLEOTIDE SEQUENCE [LARGE SCALE GENOMIC DNA]</scope>
    <source>
        <strain evidence="9 10">AGR01</strain>
    </source>
</reference>
<dbReference type="GO" id="GO:0050614">
    <property type="term" value="F:Delta24-sterol reductase activity"/>
    <property type="evidence" value="ECO:0007669"/>
    <property type="project" value="UniProtKB-EC"/>
</dbReference>
<dbReference type="InterPro" id="IPR016166">
    <property type="entry name" value="FAD-bd_PCMH"/>
</dbReference>
<dbReference type="InterPro" id="IPR006094">
    <property type="entry name" value="Oxid_FAD_bind_N"/>
</dbReference>
<evidence type="ECO:0000256" key="4">
    <source>
        <dbReference type="ARBA" id="ARBA00022989"/>
    </source>
</evidence>
<evidence type="ECO:0000313" key="10">
    <source>
        <dbReference type="Proteomes" id="UP001280581"/>
    </source>
</evidence>
<dbReference type="InterPro" id="IPR016169">
    <property type="entry name" value="FAD-bd_PCMH_sub2"/>
</dbReference>
<dbReference type="AlphaFoldDB" id="A0AAN6MA76"/>
<evidence type="ECO:0000256" key="5">
    <source>
        <dbReference type="ARBA" id="ARBA00023002"/>
    </source>
</evidence>
<feature type="domain" description="FAD-binding PCMH-type" evidence="8">
    <location>
        <begin position="9"/>
        <end position="187"/>
    </location>
</feature>
<comment type="subcellular location">
    <subcellularLocation>
        <location evidence="1">Membrane</location>
        <topology evidence="1">Single-pass membrane protein</topology>
    </subcellularLocation>
</comment>
<evidence type="ECO:0000256" key="3">
    <source>
        <dbReference type="ARBA" id="ARBA00022692"/>
    </source>
</evidence>
<evidence type="ECO:0000256" key="7">
    <source>
        <dbReference type="SAM" id="MobiDB-lite"/>
    </source>
</evidence>
<proteinExistence type="predicted"/>
<dbReference type="InterPro" id="IPR040165">
    <property type="entry name" value="Diminuto-like"/>
</dbReference>
<dbReference type="Pfam" id="PF01565">
    <property type="entry name" value="FAD_binding_4"/>
    <property type="match status" value="1"/>
</dbReference>
<dbReference type="Proteomes" id="UP001280581">
    <property type="component" value="Unassembled WGS sequence"/>
</dbReference>
<evidence type="ECO:0000256" key="2">
    <source>
        <dbReference type="ARBA" id="ARBA00012405"/>
    </source>
</evidence>
<dbReference type="PROSITE" id="PS51387">
    <property type="entry name" value="FAD_PCMH"/>
    <property type="match status" value="1"/>
</dbReference>
<name>A0AAN6MA76_9PLEO</name>
<evidence type="ECO:0000313" key="9">
    <source>
        <dbReference type="EMBL" id="KAK3217466.1"/>
    </source>
</evidence>
<dbReference type="GO" id="GO:0005737">
    <property type="term" value="C:cytoplasm"/>
    <property type="evidence" value="ECO:0007669"/>
    <property type="project" value="TreeGrafter"/>
</dbReference>
<dbReference type="Gene3D" id="3.30.465.10">
    <property type="match status" value="1"/>
</dbReference>
<evidence type="ECO:0000259" key="8">
    <source>
        <dbReference type="PROSITE" id="PS51387"/>
    </source>
</evidence>
<keyword evidence="5" id="KW-0560">Oxidoreductase</keyword>
<keyword evidence="3" id="KW-0812">Transmembrane</keyword>
<evidence type="ECO:0000256" key="1">
    <source>
        <dbReference type="ARBA" id="ARBA00004167"/>
    </source>
</evidence>